<sequence>MLSTALVVLFLFSVVEENKHEILLTWARQIDHNQGAIFASGRVREDSEACLPRAEALALYQNLIQQYTMNVNSIQSASRSQLEVFANYLSVAYTSEFKDEALRKRCLAAMWRQPTLVIQFNVCAWSETAQSATSCQRNKRKAFEVSLDPYILNRILTSEQAFQPITALTTMAL</sequence>
<accession>A0A2P6MRB4</accession>
<evidence type="ECO:0000256" key="1">
    <source>
        <dbReference type="SAM" id="SignalP"/>
    </source>
</evidence>
<evidence type="ECO:0000313" key="3">
    <source>
        <dbReference type="Proteomes" id="UP000241769"/>
    </source>
</evidence>
<feature type="signal peptide" evidence="1">
    <location>
        <begin position="1"/>
        <end position="17"/>
    </location>
</feature>
<protein>
    <submittedName>
        <fullName evidence="2">Uncharacterized protein</fullName>
    </submittedName>
</protein>
<keyword evidence="1" id="KW-0732">Signal</keyword>
<name>A0A2P6MRB4_9EUKA</name>
<dbReference type="InParanoid" id="A0A2P6MRB4"/>
<evidence type="ECO:0000313" key="2">
    <source>
        <dbReference type="EMBL" id="PRP74249.1"/>
    </source>
</evidence>
<comment type="caution">
    <text evidence="2">The sequence shown here is derived from an EMBL/GenBank/DDBJ whole genome shotgun (WGS) entry which is preliminary data.</text>
</comment>
<feature type="chain" id="PRO_5015156154" evidence="1">
    <location>
        <begin position="18"/>
        <end position="173"/>
    </location>
</feature>
<organism evidence="2 3">
    <name type="scientific">Planoprotostelium fungivorum</name>
    <dbReference type="NCBI Taxonomy" id="1890364"/>
    <lineage>
        <taxon>Eukaryota</taxon>
        <taxon>Amoebozoa</taxon>
        <taxon>Evosea</taxon>
        <taxon>Variosea</taxon>
        <taxon>Cavosteliida</taxon>
        <taxon>Cavosteliaceae</taxon>
        <taxon>Planoprotostelium</taxon>
    </lineage>
</organism>
<dbReference type="EMBL" id="MDYQ01000479">
    <property type="protein sequence ID" value="PRP74249.1"/>
    <property type="molecule type" value="Genomic_DNA"/>
</dbReference>
<keyword evidence="3" id="KW-1185">Reference proteome</keyword>
<gene>
    <name evidence="2" type="ORF">PROFUN_11996</name>
</gene>
<reference evidence="2 3" key="1">
    <citation type="journal article" date="2018" name="Genome Biol. Evol.">
        <title>Multiple Roots of Fruiting Body Formation in Amoebozoa.</title>
        <authorList>
            <person name="Hillmann F."/>
            <person name="Forbes G."/>
            <person name="Novohradska S."/>
            <person name="Ferling I."/>
            <person name="Riege K."/>
            <person name="Groth M."/>
            <person name="Westermann M."/>
            <person name="Marz M."/>
            <person name="Spaller T."/>
            <person name="Winckler T."/>
            <person name="Schaap P."/>
            <person name="Glockner G."/>
        </authorList>
    </citation>
    <scope>NUCLEOTIDE SEQUENCE [LARGE SCALE GENOMIC DNA]</scope>
    <source>
        <strain evidence="2 3">Jena</strain>
    </source>
</reference>
<dbReference type="Proteomes" id="UP000241769">
    <property type="component" value="Unassembled WGS sequence"/>
</dbReference>
<proteinExistence type="predicted"/>
<dbReference type="AlphaFoldDB" id="A0A2P6MRB4"/>